<protein>
    <submittedName>
        <fullName evidence="8">Electron transfer flavoprotein subunit alpha</fullName>
    </submittedName>
</protein>
<evidence type="ECO:0000256" key="1">
    <source>
        <dbReference type="ARBA" id="ARBA00005817"/>
    </source>
</evidence>
<organism evidence="8 9">
    <name type="scientific">Eggerthella lenta</name>
    <name type="common">Eubacterium lentum</name>
    <dbReference type="NCBI Taxonomy" id="84112"/>
    <lineage>
        <taxon>Bacteria</taxon>
        <taxon>Bacillati</taxon>
        <taxon>Actinomycetota</taxon>
        <taxon>Coriobacteriia</taxon>
        <taxon>Eggerthellales</taxon>
        <taxon>Eggerthellaceae</taxon>
        <taxon>Eggerthella</taxon>
    </lineage>
</organism>
<dbReference type="SUPFAM" id="SSF52467">
    <property type="entry name" value="DHS-like NAD/FAD-binding domain"/>
    <property type="match status" value="1"/>
</dbReference>
<dbReference type="PANTHER" id="PTHR43153:SF1">
    <property type="entry name" value="ELECTRON TRANSFER FLAVOPROTEIN SUBUNIT ALPHA, MITOCHONDRIAL"/>
    <property type="match status" value="1"/>
</dbReference>
<dbReference type="Proteomes" id="UP000253970">
    <property type="component" value="Unassembled WGS sequence"/>
</dbReference>
<feature type="binding site" evidence="6">
    <location>
        <position position="265"/>
    </location>
    <ligand>
        <name>FAD</name>
        <dbReference type="ChEBI" id="CHEBI:57692"/>
    </ligand>
</feature>
<evidence type="ECO:0000313" key="9">
    <source>
        <dbReference type="Proteomes" id="UP000253970"/>
    </source>
</evidence>
<keyword evidence="4" id="KW-0285">Flavoprotein</keyword>
<comment type="similarity">
    <text evidence="1">Belongs to the ETF alpha-subunit/FixB family.</text>
</comment>
<dbReference type="Pfam" id="PF01012">
    <property type="entry name" value="ETF"/>
    <property type="match status" value="1"/>
</dbReference>
<dbReference type="FunFam" id="3.40.50.1220:FF:000004">
    <property type="entry name" value="Electron transfer flavoprotein"/>
    <property type="match status" value="1"/>
</dbReference>
<evidence type="ECO:0000256" key="4">
    <source>
        <dbReference type="ARBA" id="ARBA00022630"/>
    </source>
</evidence>
<dbReference type="EMBL" id="PPTU01000014">
    <property type="protein sequence ID" value="RDB69400.1"/>
    <property type="molecule type" value="Genomic_DNA"/>
</dbReference>
<dbReference type="Pfam" id="PF00766">
    <property type="entry name" value="ETF_alpha"/>
    <property type="match status" value="1"/>
</dbReference>
<dbReference type="GO" id="GO:0033539">
    <property type="term" value="P:fatty acid beta-oxidation using acyl-CoA dehydrogenase"/>
    <property type="evidence" value="ECO:0007669"/>
    <property type="project" value="TreeGrafter"/>
</dbReference>
<comment type="caution">
    <text evidence="8">The sequence shown here is derived from an EMBL/GenBank/DDBJ whole genome shotgun (WGS) entry which is preliminary data.</text>
</comment>
<dbReference type="SMART" id="SM00893">
    <property type="entry name" value="ETF"/>
    <property type="match status" value="1"/>
</dbReference>
<dbReference type="AlphaFoldDB" id="A0A369MCC9"/>
<dbReference type="GO" id="GO:0009055">
    <property type="term" value="F:electron transfer activity"/>
    <property type="evidence" value="ECO:0007669"/>
    <property type="project" value="InterPro"/>
</dbReference>
<evidence type="ECO:0000256" key="3">
    <source>
        <dbReference type="ARBA" id="ARBA00022448"/>
    </source>
</evidence>
<dbReference type="Gene3D" id="3.40.50.620">
    <property type="entry name" value="HUPs"/>
    <property type="match status" value="1"/>
</dbReference>
<dbReference type="GO" id="GO:0050660">
    <property type="term" value="F:flavin adenine dinucleotide binding"/>
    <property type="evidence" value="ECO:0007669"/>
    <property type="project" value="InterPro"/>
</dbReference>
<accession>A0A369MCC9</accession>
<dbReference type="InterPro" id="IPR014731">
    <property type="entry name" value="ETF_asu_C"/>
</dbReference>
<proteinExistence type="inferred from homology"/>
<evidence type="ECO:0000256" key="6">
    <source>
        <dbReference type="PIRSR" id="PIRSR000089-1"/>
    </source>
</evidence>
<dbReference type="PANTHER" id="PTHR43153">
    <property type="entry name" value="ELECTRON TRANSFER FLAVOPROTEIN ALPHA"/>
    <property type="match status" value="1"/>
</dbReference>
<evidence type="ECO:0000259" key="7">
    <source>
        <dbReference type="SMART" id="SM00893"/>
    </source>
</evidence>
<dbReference type="InterPro" id="IPR001308">
    <property type="entry name" value="ETF_a/FixB"/>
</dbReference>
<feature type="binding site" evidence="6">
    <location>
        <begin position="212"/>
        <end position="213"/>
    </location>
    <ligand>
        <name>FAD</name>
        <dbReference type="ChEBI" id="CHEBI:57692"/>
    </ligand>
</feature>
<feature type="binding site" evidence="6">
    <location>
        <begin position="244"/>
        <end position="251"/>
    </location>
    <ligand>
        <name>FAD</name>
        <dbReference type="ChEBI" id="CHEBI:57692"/>
    </ligand>
</feature>
<keyword evidence="3" id="KW-0813">Transport</keyword>
<dbReference type="Gene3D" id="3.40.50.1220">
    <property type="entry name" value="TPP-binding domain"/>
    <property type="match status" value="1"/>
</dbReference>
<dbReference type="SUPFAM" id="SSF52402">
    <property type="entry name" value="Adenine nucleotide alpha hydrolases-like"/>
    <property type="match status" value="1"/>
</dbReference>
<evidence type="ECO:0000313" key="8">
    <source>
        <dbReference type="EMBL" id="RDB69400.1"/>
    </source>
</evidence>
<evidence type="ECO:0000256" key="2">
    <source>
        <dbReference type="ARBA" id="ARBA00011355"/>
    </source>
</evidence>
<feature type="binding site" evidence="6">
    <location>
        <position position="187"/>
    </location>
    <ligand>
        <name>FAD</name>
        <dbReference type="ChEBI" id="CHEBI:57692"/>
    </ligand>
</feature>
<dbReference type="InterPro" id="IPR014730">
    <property type="entry name" value="ETF_a/b_N"/>
</dbReference>
<gene>
    <name evidence="8" type="ORF">C1875_09940</name>
</gene>
<dbReference type="RefSeq" id="WP_114534216.1">
    <property type="nucleotide sequence ID" value="NZ_CP089333.1"/>
</dbReference>
<dbReference type="InterPro" id="IPR014729">
    <property type="entry name" value="Rossmann-like_a/b/a_fold"/>
</dbReference>
<comment type="cofactor">
    <cofactor evidence="6">
        <name>FAD</name>
        <dbReference type="ChEBI" id="CHEBI:57692"/>
    </cofactor>
    <text evidence="6">Binds 1 FAD per dimer.</text>
</comment>
<dbReference type="PIRSF" id="PIRSF000089">
    <property type="entry name" value="Electra_flavoP_a"/>
    <property type="match status" value="1"/>
</dbReference>
<keyword evidence="6" id="KW-0274">FAD</keyword>
<comment type="function">
    <text evidence="5">The electron transfer flavoprotein serves as a specific electron acceptor for other dehydrogenases. It transfers the electrons to the main respiratory chain via ETF-ubiquinone oxidoreductase (ETF dehydrogenase).</text>
</comment>
<feature type="domain" description="Electron transfer flavoprotein alpha/beta-subunit N-terminal" evidence="7">
    <location>
        <begin position="3"/>
        <end position="167"/>
    </location>
</feature>
<name>A0A369MCC9_EGGLN</name>
<reference evidence="8 9" key="1">
    <citation type="journal article" date="2018" name="Elife">
        <title>Discovery and characterization of a prevalent human gut bacterial enzyme sufficient for the inactivation of a family of plant toxins.</title>
        <authorList>
            <person name="Koppel N."/>
            <person name="Bisanz J.E."/>
            <person name="Pandelia M.E."/>
            <person name="Turnbaugh P.J."/>
            <person name="Balskus E.P."/>
        </authorList>
    </citation>
    <scope>NUCLEOTIDE SEQUENCE [LARGE SCALE GENOMIC DNA]</scope>
    <source>
        <strain evidence="8 9">W1 BHI 6</strain>
    </source>
</reference>
<evidence type="ECO:0000256" key="5">
    <source>
        <dbReference type="ARBA" id="ARBA00025649"/>
    </source>
</evidence>
<sequence>MKAFVIAESADAQKELCAGARTLADEVLLVSIGSTPRTGVADKAYVVELPQGELLENAYDAVAALYDEIAPGAVLFEPTPRLKIVGGRLAAHADASVMCDVTALDGAEAESLYFGGLATKKQRAAGPVAFYSCSGTAFDGIEASGTDVVEERAFVAPQKPLKLRGTHEVPHAGTDLSRASVIVGAGRGFAREEDLELARSLAAAAHGELACSRPLAENEKWLPKNTYLGVSGRMASPKVYFAVGISGQMQHMIGVHNADVVVAVNKDRNAPVFAQADYGLVADLHEALPALVEKLS</sequence>
<comment type="subunit">
    <text evidence="2">Heterodimer of an alpha and a beta subunit.</text>
</comment>
<dbReference type="InterPro" id="IPR029035">
    <property type="entry name" value="DHS-like_NAD/FAD-binding_dom"/>
</dbReference>